<dbReference type="PROSITE" id="PS50853">
    <property type="entry name" value="FN3"/>
    <property type="match status" value="1"/>
</dbReference>
<dbReference type="AlphaFoldDB" id="A0A5E4NS12"/>
<dbReference type="OrthoDB" id="10001928at2759"/>
<evidence type="ECO:0000259" key="2">
    <source>
        <dbReference type="PROSITE" id="PS50853"/>
    </source>
</evidence>
<organism evidence="3 4">
    <name type="scientific">Cinara cedri</name>
    <dbReference type="NCBI Taxonomy" id="506608"/>
    <lineage>
        <taxon>Eukaryota</taxon>
        <taxon>Metazoa</taxon>
        <taxon>Ecdysozoa</taxon>
        <taxon>Arthropoda</taxon>
        <taxon>Hexapoda</taxon>
        <taxon>Insecta</taxon>
        <taxon>Pterygota</taxon>
        <taxon>Neoptera</taxon>
        <taxon>Paraneoptera</taxon>
        <taxon>Hemiptera</taxon>
        <taxon>Sternorrhyncha</taxon>
        <taxon>Aphidomorpha</taxon>
        <taxon>Aphidoidea</taxon>
        <taxon>Aphididae</taxon>
        <taxon>Lachninae</taxon>
        <taxon>Cinara</taxon>
    </lineage>
</organism>
<evidence type="ECO:0000256" key="1">
    <source>
        <dbReference type="ARBA" id="ARBA00022441"/>
    </source>
</evidence>
<dbReference type="SUPFAM" id="SSF49265">
    <property type="entry name" value="Fibronectin type III"/>
    <property type="match status" value="1"/>
</dbReference>
<dbReference type="InterPro" id="IPR036116">
    <property type="entry name" value="FN3_sf"/>
</dbReference>
<keyword evidence="4" id="KW-1185">Reference proteome</keyword>
<dbReference type="GO" id="GO:0003713">
    <property type="term" value="F:transcription coactivator activity"/>
    <property type="evidence" value="ECO:0007669"/>
    <property type="project" value="TreeGrafter"/>
</dbReference>
<dbReference type="InterPro" id="IPR003961">
    <property type="entry name" value="FN3_dom"/>
</dbReference>
<name>A0A5E4NS12_9HEMI</name>
<evidence type="ECO:0000313" key="4">
    <source>
        <dbReference type="Proteomes" id="UP000325440"/>
    </source>
</evidence>
<dbReference type="CDD" id="cd00063">
    <property type="entry name" value="FN3"/>
    <property type="match status" value="1"/>
</dbReference>
<dbReference type="InterPro" id="IPR043536">
    <property type="entry name" value="HCF1/2"/>
</dbReference>
<dbReference type="GO" id="GO:0006338">
    <property type="term" value="P:chromatin remodeling"/>
    <property type="evidence" value="ECO:0007669"/>
    <property type="project" value="TreeGrafter"/>
</dbReference>
<dbReference type="Proteomes" id="UP000325440">
    <property type="component" value="Unassembled WGS sequence"/>
</dbReference>
<protein>
    <submittedName>
        <fullName evidence="3">Fibronectin type III,Immunoglobulin-like fold</fullName>
    </submittedName>
</protein>
<proteinExistence type="predicted"/>
<feature type="domain" description="Fibronectin type-III" evidence="2">
    <location>
        <begin position="212"/>
        <end position="303"/>
    </location>
</feature>
<accession>A0A5E4NS12</accession>
<keyword evidence="1" id="KW-0880">Kelch repeat</keyword>
<reference evidence="3 4" key="1">
    <citation type="submission" date="2019-08" db="EMBL/GenBank/DDBJ databases">
        <authorList>
            <person name="Alioto T."/>
            <person name="Alioto T."/>
            <person name="Gomez Garrido J."/>
        </authorList>
    </citation>
    <scope>NUCLEOTIDE SEQUENCE [LARGE SCALE GENOMIC DNA]</scope>
</reference>
<dbReference type="PANTHER" id="PTHR46003:SF1">
    <property type="entry name" value="HOST CELL FACTOR"/>
    <property type="match status" value="1"/>
</dbReference>
<dbReference type="InterPro" id="IPR013783">
    <property type="entry name" value="Ig-like_fold"/>
</dbReference>
<dbReference type="PANTHER" id="PTHR46003">
    <property type="entry name" value="HOST CELL FACTOR"/>
    <property type="match status" value="1"/>
</dbReference>
<dbReference type="EMBL" id="CABPRJ010002383">
    <property type="protein sequence ID" value="VVC44548.1"/>
    <property type="molecule type" value="Genomic_DNA"/>
</dbReference>
<gene>
    <name evidence="3" type="ORF">CINCED_3A025225</name>
</gene>
<sequence length="434" mass="48419">MDDKSRTDLKAKRQLKLKKLVKLPILKKLLIDNSAQQGPSVGPVFDQLFSPADNLRESSATSQKSLIQQTQGQIVPVGREYLIEGNRQQMIPVTEYPNTVVELKDSGVDLNQQSVSSKKDSESKDLDMINLSKFLNEEPSQNVEPPFINVQSKYIKNGEQKKIKNPFSENNPNQKYTMKYKNDTTDTLLTLATATLDQVPPTNGSADSSIAKPTQPTVHAEQEIPAWCDVGIFKGTACMVKQFYSTSITDEHEFTNLDHLPDYTNKLKIDIQPGTAYKFRIAAINSCGRGEWSEISAFKTCLPGYPSIPSAIKITKAPDGAIITWNDQSTYSDKILDYTVCMAIENPEEGTSQNPKPTTTNFNFVRVYCGPQNVALVSHESLGAAFIDRTNKPSIIFRVIAKNEKGYGPALQVRWLQDDSELGLNENLTMKKRK</sequence>
<dbReference type="GO" id="GO:0035097">
    <property type="term" value="C:histone methyltransferase complex"/>
    <property type="evidence" value="ECO:0007669"/>
    <property type="project" value="TreeGrafter"/>
</dbReference>
<evidence type="ECO:0000313" key="3">
    <source>
        <dbReference type="EMBL" id="VVC44548.1"/>
    </source>
</evidence>
<dbReference type="Gene3D" id="2.60.40.10">
    <property type="entry name" value="Immunoglobulins"/>
    <property type="match status" value="2"/>
</dbReference>